<dbReference type="Gene3D" id="3.40.640.10">
    <property type="entry name" value="Type I PLP-dependent aspartate aminotransferase-like (Major domain)"/>
    <property type="match status" value="1"/>
</dbReference>
<dbReference type="FunFam" id="3.40.640.10:FF:000020">
    <property type="entry name" value="sphingosine-1-phosphate lyase 1"/>
    <property type="match status" value="1"/>
</dbReference>
<dbReference type="InParanoid" id="G0QP96"/>
<dbReference type="SUPFAM" id="SSF53383">
    <property type="entry name" value="PLP-dependent transferases"/>
    <property type="match status" value="1"/>
</dbReference>
<dbReference type="InterPro" id="IPR015422">
    <property type="entry name" value="PyrdxlP-dep_Trfase_small"/>
</dbReference>
<dbReference type="Proteomes" id="UP000008983">
    <property type="component" value="Unassembled WGS sequence"/>
</dbReference>
<evidence type="ECO:0000256" key="14">
    <source>
        <dbReference type="ARBA" id="ARBA00038965"/>
    </source>
</evidence>
<dbReference type="Pfam" id="PF00282">
    <property type="entry name" value="Pyridoxal_deC"/>
    <property type="match status" value="1"/>
</dbReference>
<evidence type="ECO:0000256" key="15">
    <source>
        <dbReference type="ARBA" id="ARBA00042568"/>
    </source>
</evidence>
<evidence type="ECO:0000256" key="5">
    <source>
        <dbReference type="ARBA" id="ARBA00022692"/>
    </source>
</evidence>
<protein>
    <recommendedName>
        <fullName evidence="14">sphinganine-1-phosphate aldolase</fullName>
        <ecNumber evidence="14">4.1.2.27</ecNumber>
    </recommendedName>
    <alternativeName>
        <fullName evidence="15">Sphingosine-1-phosphate aldolase</fullName>
    </alternativeName>
</protein>
<dbReference type="InterPro" id="IPR015424">
    <property type="entry name" value="PyrdxlP-dep_Trfase"/>
</dbReference>
<dbReference type="OMA" id="MILAAFH"/>
<evidence type="ECO:0000256" key="9">
    <source>
        <dbReference type="ARBA" id="ARBA00022989"/>
    </source>
</evidence>
<keyword evidence="11 17" id="KW-0472">Membrane</keyword>
<sequence>MENTIKYYQTFKYQILLSNYPKIQEYLNKIKSFSIKHNFTEFDMLLFILVGLFLVYKIFQLMLIAIKYIFYNQRYSFKSLIFQFAFNKISLSKEYLEIKKKKIEKQIMESLDKNTDKKQYKLQLKGMKIGSLQKRKEEFIERDKSFSNLSNESGSKFSLDDDFEKNLKNFASKKKLKNLKIKKLEEFQYHNPLHYDIFPASRQMEAELISMTCNLFGNENAFGIVTQGETESILMCVLSHRNYALKYKNIKKPNIIIPVTANSAFFNACKHLNVDCIKIPVDSNSIVDMKLLQKSINFNTIMLVGSVPSFPHGIVDHIPDLAKLAIKYEIGLHVDCCLGSFVVAFSKDISLNIPQFDFTLDGVTSISCDYDKYGLAPKGVSICMFKTLELRHCCYTSVIDWPGGFYTTPSAAGSKSGAPIAGAWYAMQYFGREGYVQLAKNISQTLVELTNFVRKTPELQEIDILGNPKVCSFAIIYKKGVKKNIYHLEGAMSKKGWTLTGIQLPPAINVSVTHAIFANSKQFCQDLKQSAIEETGLTYGCLDKAGNVTIFYIDKNRYSNVDVKKDSSNLTFIEINTGYLAVSFDDFSIGIYDIQTGKQIQHLNWHKFQIKNLQVNHITGFLLSVTSDNLTLWNIRNFQREKSIFCKNSKYSQGCLVHSGEYLIAICQVKKIQNQNKIKLEWRYNVLQQRQFAMYKINKFKYKIFVKQMLYGQFFRGPIYMYWWRILVFVCS</sequence>
<evidence type="ECO:0000256" key="11">
    <source>
        <dbReference type="ARBA" id="ARBA00023136"/>
    </source>
</evidence>
<keyword evidence="8" id="KW-0746">Sphingolipid metabolism</keyword>
<comment type="similarity">
    <text evidence="13">Belongs to the group II decarboxylase family. Sphingosine-1-phosphate lyase subfamily.</text>
</comment>
<evidence type="ECO:0000256" key="4">
    <source>
        <dbReference type="ARBA" id="ARBA00004991"/>
    </source>
</evidence>
<keyword evidence="6" id="KW-0256">Endoplasmic reticulum</keyword>
<evidence type="ECO:0000313" key="19">
    <source>
        <dbReference type="Proteomes" id="UP000008983"/>
    </source>
</evidence>
<feature type="transmembrane region" description="Helical" evidence="17">
    <location>
        <begin position="44"/>
        <end position="70"/>
    </location>
</feature>
<dbReference type="GO" id="GO:0008117">
    <property type="term" value="F:sphinganine-1-phosphate aldolase activity"/>
    <property type="evidence" value="ECO:0007669"/>
    <property type="project" value="UniProtKB-EC"/>
</dbReference>
<dbReference type="PANTHER" id="PTHR42735">
    <property type="match status" value="1"/>
</dbReference>
<dbReference type="STRING" id="857967.G0QP96"/>
<dbReference type="EMBL" id="GL983538">
    <property type="protein sequence ID" value="EGR32958.1"/>
    <property type="molecule type" value="Genomic_DNA"/>
</dbReference>
<evidence type="ECO:0000256" key="7">
    <source>
        <dbReference type="ARBA" id="ARBA00022898"/>
    </source>
</evidence>
<dbReference type="GO" id="GO:0030170">
    <property type="term" value="F:pyridoxal phosphate binding"/>
    <property type="evidence" value="ECO:0007669"/>
    <property type="project" value="InterPro"/>
</dbReference>
<gene>
    <name evidence="18" type="ORF">IMG5_065710</name>
</gene>
<evidence type="ECO:0000256" key="13">
    <source>
        <dbReference type="ARBA" id="ARBA00038302"/>
    </source>
</evidence>
<evidence type="ECO:0000256" key="8">
    <source>
        <dbReference type="ARBA" id="ARBA00022919"/>
    </source>
</evidence>
<comment type="pathway">
    <text evidence="3">Lipid metabolism; sphingolipid metabolism.</text>
</comment>
<evidence type="ECO:0000256" key="1">
    <source>
        <dbReference type="ARBA" id="ARBA00001933"/>
    </source>
</evidence>
<evidence type="ECO:0000256" key="17">
    <source>
        <dbReference type="SAM" id="Phobius"/>
    </source>
</evidence>
<dbReference type="SUPFAM" id="SSF50978">
    <property type="entry name" value="WD40 repeat-like"/>
    <property type="match status" value="1"/>
</dbReference>
<evidence type="ECO:0000256" key="12">
    <source>
        <dbReference type="ARBA" id="ARBA00023239"/>
    </source>
</evidence>
<keyword evidence="9 17" id="KW-1133">Transmembrane helix</keyword>
<dbReference type="OrthoDB" id="10254570at2759"/>
<keyword evidence="7 16" id="KW-0663">Pyridoxal phosphate</keyword>
<evidence type="ECO:0000313" key="18">
    <source>
        <dbReference type="EMBL" id="EGR32958.1"/>
    </source>
</evidence>
<keyword evidence="12 18" id="KW-0456">Lyase</keyword>
<accession>G0QP96</accession>
<dbReference type="GO" id="GO:0019752">
    <property type="term" value="P:carboxylic acid metabolic process"/>
    <property type="evidence" value="ECO:0007669"/>
    <property type="project" value="InterPro"/>
</dbReference>
<dbReference type="Gene3D" id="2.130.10.10">
    <property type="entry name" value="YVTN repeat-like/Quinoprotein amine dehydrogenase"/>
    <property type="match status" value="1"/>
</dbReference>
<evidence type="ECO:0000256" key="3">
    <source>
        <dbReference type="ARBA" id="ARBA00004760"/>
    </source>
</evidence>
<dbReference type="RefSeq" id="XP_004036944.1">
    <property type="nucleotide sequence ID" value="XM_004036896.1"/>
</dbReference>
<dbReference type="PANTHER" id="PTHR42735:SF6">
    <property type="entry name" value="SPHINGOSINE-1-PHOSPHATE LYASE 1"/>
    <property type="match status" value="1"/>
</dbReference>
<evidence type="ECO:0000256" key="10">
    <source>
        <dbReference type="ARBA" id="ARBA00023098"/>
    </source>
</evidence>
<dbReference type="GO" id="GO:0005789">
    <property type="term" value="C:endoplasmic reticulum membrane"/>
    <property type="evidence" value="ECO:0007669"/>
    <property type="project" value="UniProtKB-SubCell"/>
</dbReference>
<reference evidence="18 19" key="1">
    <citation type="submission" date="2011-07" db="EMBL/GenBank/DDBJ databases">
        <authorList>
            <person name="Coyne R."/>
            <person name="Brami D."/>
            <person name="Johnson J."/>
            <person name="Hostetler J."/>
            <person name="Hannick L."/>
            <person name="Clark T."/>
            <person name="Cassidy-Hanley D."/>
            <person name="Inman J."/>
        </authorList>
    </citation>
    <scope>NUCLEOTIDE SEQUENCE [LARGE SCALE GENOMIC DNA]</scope>
    <source>
        <strain evidence="18 19">G5</strain>
    </source>
</reference>
<comment type="pathway">
    <text evidence="4">Sphingolipid metabolism.</text>
</comment>
<dbReference type="AlphaFoldDB" id="G0QP96"/>
<dbReference type="InterPro" id="IPR036322">
    <property type="entry name" value="WD40_repeat_dom_sf"/>
</dbReference>
<name>G0QP96_ICHMU</name>
<keyword evidence="10" id="KW-0443">Lipid metabolism</keyword>
<evidence type="ECO:0000256" key="16">
    <source>
        <dbReference type="PIRSR" id="PIRSR602129-50"/>
    </source>
</evidence>
<evidence type="ECO:0000256" key="6">
    <source>
        <dbReference type="ARBA" id="ARBA00022824"/>
    </source>
</evidence>
<dbReference type="InterPro" id="IPR015421">
    <property type="entry name" value="PyrdxlP-dep_Trfase_major"/>
</dbReference>
<dbReference type="GeneID" id="14909127"/>
<organism evidence="18 19">
    <name type="scientific">Ichthyophthirius multifiliis</name>
    <name type="common">White spot disease agent</name>
    <name type="synonym">Ich</name>
    <dbReference type="NCBI Taxonomy" id="5932"/>
    <lineage>
        <taxon>Eukaryota</taxon>
        <taxon>Sar</taxon>
        <taxon>Alveolata</taxon>
        <taxon>Ciliophora</taxon>
        <taxon>Intramacronucleata</taxon>
        <taxon>Oligohymenophorea</taxon>
        <taxon>Hymenostomatida</taxon>
        <taxon>Ophryoglenina</taxon>
        <taxon>Ichthyophthirius</taxon>
    </lineage>
</organism>
<comment type="cofactor">
    <cofactor evidence="1 16">
        <name>pyridoxal 5'-phosphate</name>
        <dbReference type="ChEBI" id="CHEBI:597326"/>
    </cofactor>
</comment>
<dbReference type="GO" id="GO:0030149">
    <property type="term" value="P:sphingolipid catabolic process"/>
    <property type="evidence" value="ECO:0007669"/>
    <property type="project" value="TreeGrafter"/>
</dbReference>
<dbReference type="InterPro" id="IPR050477">
    <property type="entry name" value="GrpII_AminoAcid_Decarb"/>
</dbReference>
<evidence type="ECO:0000256" key="2">
    <source>
        <dbReference type="ARBA" id="ARBA00004389"/>
    </source>
</evidence>
<dbReference type="InterPro" id="IPR015943">
    <property type="entry name" value="WD40/YVTN_repeat-like_dom_sf"/>
</dbReference>
<dbReference type="InterPro" id="IPR002129">
    <property type="entry name" value="PyrdxlP-dep_de-COase"/>
</dbReference>
<keyword evidence="19" id="KW-1185">Reference proteome</keyword>
<dbReference type="eggNOG" id="KOG1383">
    <property type="taxonomic scope" value="Eukaryota"/>
</dbReference>
<comment type="subcellular location">
    <subcellularLocation>
        <location evidence="2">Endoplasmic reticulum membrane</location>
        <topology evidence="2">Single-pass membrane protein</topology>
    </subcellularLocation>
</comment>
<keyword evidence="5 17" id="KW-0812">Transmembrane</keyword>
<dbReference type="Gene3D" id="3.90.1150.10">
    <property type="entry name" value="Aspartate Aminotransferase, domain 1"/>
    <property type="match status" value="1"/>
</dbReference>
<proteinExistence type="inferred from homology"/>
<feature type="modified residue" description="N6-(pyridoxal phosphate)lysine" evidence="16">
    <location>
        <position position="372"/>
    </location>
</feature>
<dbReference type="EC" id="4.1.2.27" evidence="14"/>